<dbReference type="FunFam" id="1.10.150.300:FF:000001">
    <property type="entry name" value="Ribosome-binding ATPase YchF"/>
    <property type="match status" value="1"/>
</dbReference>
<name>A0A662CYP0_UNCAE</name>
<reference evidence="6 7" key="1">
    <citation type="submission" date="2018-06" db="EMBL/GenBank/DDBJ databases">
        <title>Extensive metabolic versatility and redundancy in microbially diverse, dynamic hydrothermal sediments.</title>
        <authorList>
            <person name="Dombrowski N."/>
            <person name="Teske A."/>
            <person name="Baker B.J."/>
        </authorList>
    </citation>
    <scope>NUCLEOTIDE SEQUENCE [LARGE SCALE GENOMIC DNA]</scope>
    <source>
        <strain evidence="6">B7_G13</strain>
    </source>
</reference>
<dbReference type="Gene3D" id="3.10.20.30">
    <property type="match status" value="1"/>
</dbReference>
<protein>
    <submittedName>
        <fullName evidence="6">Redox-regulated ATPase YchF</fullName>
    </submittedName>
</protein>
<organism evidence="6 7">
    <name type="scientific">Aerophobetes bacterium</name>
    <dbReference type="NCBI Taxonomy" id="2030807"/>
    <lineage>
        <taxon>Bacteria</taxon>
        <taxon>Candidatus Aerophobota</taxon>
    </lineage>
</organism>
<feature type="non-terminal residue" evidence="6">
    <location>
        <position position="261"/>
    </location>
</feature>
<evidence type="ECO:0000256" key="1">
    <source>
        <dbReference type="ARBA" id="ARBA00022741"/>
    </source>
</evidence>
<feature type="domain" description="OBG-type G" evidence="5">
    <location>
        <begin position="4"/>
        <end position="254"/>
    </location>
</feature>
<evidence type="ECO:0000259" key="5">
    <source>
        <dbReference type="PROSITE" id="PS51710"/>
    </source>
</evidence>
<sequence length="261" mass="28716">MPHLSAGIVGLPNAGKTTLFNALTRAGAQVASFPFSTISPVAGMASVPDPRLTELSRLVNPQRTTPAAIEFVDIAGLVKGAHRGEGLGNEFLSRIRGVDVVVEVVRCFEEREIAHPEGSVDPIRDIEIIETELLLSDLEMAERRLTKLNKLVKSVTKEKLALLNKAKQLLEKGKSLRKSFSDKEKIELSKEGFLSSKPLLYIANIGEEDLTFPSPFLSSLRDYALGEGIELIEMCAQLEAELAELSPEQSEKFFEELEIKE</sequence>
<dbReference type="GO" id="GO:0016887">
    <property type="term" value="F:ATP hydrolysis activity"/>
    <property type="evidence" value="ECO:0007669"/>
    <property type="project" value="TreeGrafter"/>
</dbReference>
<keyword evidence="2" id="KW-0067">ATP-binding</keyword>
<dbReference type="Proteomes" id="UP000277457">
    <property type="component" value="Unassembled WGS sequence"/>
</dbReference>
<dbReference type="PROSITE" id="PS51710">
    <property type="entry name" value="G_OBG"/>
    <property type="match status" value="1"/>
</dbReference>
<dbReference type="InterPro" id="IPR041706">
    <property type="entry name" value="YchF_N"/>
</dbReference>
<dbReference type="SUPFAM" id="SSF52540">
    <property type="entry name" value="P-loop containing nucleoside triphosphate hydrolases"/>
    <property type="match status" value="1"/>
</dbReference>
<keyword evidence="4" id="KW-0175">Coiled coil</keyword>
<feature type="coiled-coil region" evidence="4">
    <location>
        <begin position="138"/>
        <end position="172"/>
    </location>
</feature>
<keyword evidence="1" id="KW-0547">Nucleotide-binding</keyword>
<dbReference type="PRINTS" id="PR00326">
    <property type="entry name" value="GTP1OBG"/>
</dbReference>
<dbReference type="GO" id="GO:0005525">
    <property type="term" value="F:GTP binding"/>
    <property type="evidence" value="ECO:0007669"/>
    <property type="project" value="InterPro"/>
</dbReference>
<evidence type="ECO:0000313" key="7">
    <source>
        <dbReference type="Proteomes" id="UP000277457"/>
    </source>
</evidence>
<dbReference type="GO" id="GO:0005524">
    <property type="term" value="F:ATP binding"/>
    <property type="evidence" value="ECO:0007669"/>
    <property type="project" value="UniProtKB-KW"/>
</dbReference>
<evidence type="ECO:0000256" key="2">
    <source>
        <dbReference type="ARBA" id="ARBA00022840"/>
    </source>
</evidence>
<dbReference type="InterPro" id="IPR023192">
    <property type="entry name" value="TGS-like_dom_sf"/>
</dbReference>
<dbReference type="PANTHER" id="PTHR23305">
    <property type="entry name" value="OBG GTPASE FAMILY"/>
    <property type="match status" value="1"/>
</dbReference>
<evidence type="ECO:0000313" key="6">
    <source>
        <dbReference type="EMBL" id="RLE06956.1"/>
    </source>
</evidence>
<keyword evidence="3" id="KW-0460">Magnesium</keyword>
<proteinExistence type="predicted"/>
<comment type="caution">
    <text evidence="6">The sequence shown here is derived from an EMBL/GenBank/DDBJ whole genome shotgun (WGS) entry which is preliminary data.</text>
</comment>
<accession>A0A662CYP0</accession>
<dbReference type="InterPro" id="IPR012675">
    <property type="entry name" value="Beta-grasp_dom_sf"/>
</dbReference>
<dbReference type="InterPro" id="IPR027417">
    <property type="entry name" value="P-loop_NTPase"/>
</dbReference>
<evidence type="ECO:0000256" key="4">
    <source>
        <dbReference type="SAM" id="Coils"/>
    </source>
</evidence>
<evidence type="ECO:0000256" key="3">
    <source>
        <dbReference type="ARBA" id="ARBA00022842"/>
    </source>
</evidence>
<dbReference type="GO" id="GO:0005737">
    <property type="term" value="C:cytoplasm"/>
    <property type="evidence" value="ECO:0007669"/>
    <property type="project" value="TreeGrafter"/>
</dbReference>
<dbReference type="InterPro" id="IPR031167">
    <property type="entry name" value="G_OBG"/>
</dbReference>
<dbReference type="PANTHER" id="PTHR23305:SF18">
    <property type="entry name" value="OBG-TYPE G DOMAIN-CONTAINING PROTEIN"/>
    <property type="match status" value="1"/>
</dbReference>
<dbReference type="CDD" id="cd01900">
    <property type="entry name" value="YchF"/>
    <property type="match status" value="1"/>
</dbReference>
<dbReference type="AlphaFoldDB" id="A0A662CYP0"/>
<dbReference type="Pfam" id="PF01926">
    <property type="entry name" value="MMR_HSR1"/>
    <property type="match status" value="1"/>
</dbReference>
<dbReference type="Gene3D" id="3.40.50.300">
    <property type="entry name" value="P-loop containing nucleotide triphosphate hydrolases"/>
    <property type="match status" value="1"/>
</dbReference>
<gene>
    <name evidence="6" type="ORF">DRZ78_03810</name>
</gene>
<dbReference type="Gene3D" id="1.10.150.300">
    <property type="entry name" value="TGS-like domain"/>
    <property type="match status" value="1"/>
</dbReference>
<dbReference type="EMBL" id="QMPY01000133">
    <property type="protein sequence ID" value="RLE06956.1"/>
    <property type="molecule type" value="Genomic_DNA"/>
</dbReference>
<dbReference type="InterPro" id="IPR006073">
    <property type="entry name" value="GTP-bd"/>
</dbReference>